<proteinExistence type="inferred from homology"/>
<organism evidence="3 4">
    <name type="scientific">Taurinivorans muris</name>
    <dbReference type="NCBI Taxonomy" id="2787751"/>
    <lineage>
        <taxon>Bacteria</taxon>
        <taxon>Pseudomonadati</taxon>
        <taxon>Thermodesulfobacteriota</taxon>
        <taxon>Desulfovibrionia</taxon>
        <taxon>Desulfovibrionales</taxon>
        <taxon>Desulfovibrionaceae</taxon>
        <taxon>Taurinivorans</taxon>
    </lineage>
</organism>
<evidence type="ECO:0000256" key="2">
    <source>
        <dbReference type="SAM" id="Phobius"/>
    </source>
</evidence>
<dbReference type="RefSeq" id="WP_334315834.1">
    <property type="nucleotide sequence ID" value="NZ_CP065938.1"/>
</dbReference>
<feature type="transmembrane region" description="Helical" evidence="2">
    <location>
        <begin position="83"/>
        <end position="106"/>
    </location>
</feature>
<dbReference type="Proteomes" id="UP001058120">
    <property type="component" value="Chromosome"/>
</dbReference>
<reference evidence="3" key="1">
    <citation type="submission" date="2020-12" db="EMBL/GenBank/DDBJ databases">
        <title>Taurinivorans muris gen. nov., sp. nov., fundamental and realized metabolic niche of a ubiquitous sulfidogenic bacterium in the murine intestine.</title>
        <authorList>
            <person name="Ye H."/>
            <person name="Hanson B.T."/>
            <person name="Loy A."/>
        </authorList>
    </citation>
    <scope>NUCLEOTIDE SEQUENCE</scope>
    <source>
        <strain evidence="3">LT0009</strain>
    </source>
</reference>
<accession>A0ABY5Y402</accession>
<protein>
    <submittedName>
        <fullName evidence="3">EscU/YscU/HrcU family type III secretion system export apparatus switch protein</fullName>
    </submittedName>
</protein>
<dbReference type="InterPro" id="IPR006135">
    <property type="entry name" value="T3SS_substrate_exporter"/>
</dbReference>
<feature type="transmembrane region" description="Helical" evidence="2">
    <location>
        <begin position="142"/>
        <end position="164"/>
    </location>
</feature>
<evidence type="ECO:0000313" key="4">
    <source>
        <dbReference type="Proteomes" id="UP001058120"/>
    </source>
</evidence>
<comment type="similarity">
    <text evidence="1">Belongs to the type III secretion exporter family.</text>
</comment>
<evidence type="ECO:0000313" key="3">
    <source>
        <dbReference type="EMBL" id="UWX06231.1"/>
    </source>
</evidence>
<dbReference type="PRINTS" id="PR00950">
    <property type="entry name" value="TYPE3IMSPROT"/>
</dbReference>
<keyword evidence="2" id="KW-0812">Transmembrane</keyword>
<dbReference type="EMBL" id="CP065938">
    <property type="protein sequence ID" value="UWX06231.1"/>
    <property type="molecule type" value="Genomic_DNA"/>
</dbReference>
<evidence type="ECO:0000256" key="1">
    <source>
        <dbReference type="ARBA" id="ARBA00010690"/>
    </source>
</evidence>
<keyword evidence="2" id="KW-0472">Membrane</keyword>
<dbReference type="SUPFAM" id="SSF160544">
    <property type="entry name" value="EscU C-terminal domain-like"/>
    <property type="match status" value="1"/>
</dbReference>
<dbReference type="PANTHER" id="PTHR30531">
    <property type="entry name" value="FLAGELLAR BIOSYNTHETIC PROTEIN FLHB"/>
    <property type="match status" value="1"/>
</dbReference>
<keyword evidence="4" id="KW-1185">Reference proteome</keyword>
<dbReference type="InterPro" id="IPR029025">
    <property type="entry name" value="T3SS_substrate_exporter_C"/>
</dbReference>
<keyword evidence="2" id="KW-1133">Transmembrane helix</keyword>
<gene>
    <name evidence="3" type="ORF">JBF11_02625</name>
</gene>
<feature type="transmembrane region" description="Helical" evidence="2">
    <location>
        <begin position="31"/>
        <end position="48"/>
    </location>
</feature>
<dbReference type="Gene3D" id="3.40.1690.10">
    <property type="entry name" value="secretion proteins EscU"/>
    <property type="match status" value="1"/>
</dbReference>
<dbReference type="PANTHER" id="PTHR30531:SF12">
    <property type="entry name" value="FLAGELLAR BIOSYNTHETIC PROTEIN FLHB"/>
    <property type="match status" value="1"/>
</dbReference>
<dbReference type="Pfam" id="PF01312">
    <property type="entry name" value="Bac_export_2"/>
    <property type="match status" value="1"/>
</dbReference>
<feature type="transmembrane region" description="Helical" evidence="2">
    <location>
        <begin position="184"/>
        <end position="206"/>
    </location>
</feature>
<sequence>MAKDPSKTERATPKRRNKLRKEGNVAKSMEFTKTCTLIVGFATMYFYLPYAGEKLGNYWVECFNTLDENIITPTTAYAILWEFVTQLALICGPIVFAVAISAFVTLRRQVGKLWTTKVFKFKWSRFNIVNGLKRVFFSFETYVRLLKAVAIAAIIGYVPFMFIVGQTAVFPGLYYTNAHGLASYLLTASAQMIKYTMIPVVAYALFDLWHSFHQYEENNKMTKAEVKDEMRQAFGDPVIKNKQKQKMMQFMQQRMMQSVPKADVVVTNPTHYAVALQYDPTICPAPVVLAKGVDKLALRIKDVAREHGVPIKENKLLARSLYSSVEIGEPIPEDLYKAVAAIIAEIWRLKGKIQ</sequence>
<name>A0ABY5Y402_9BACT</name>